<dbReference type="Proteomes" id="UP000652761">
    <property type="component" value="Unassembled WGS sequence"/>
</dbReference>
<keyword evidence="3 6" id="KW-1133">Transmembrane helix</keyword>
<feature type="transmembrane region" description="Helical" evidence="6">
    <location>
        <begin position="263"/>
        <end position="285"/>
    </location>
</feature>
<evidence type="ECO:0000256" key="2">
    <source>
        <dbReference type="ARBA" id="ARBA00022692"/>
    </source>
</evidence>
<dbReference type="GO" id="GO:0016020">
    <property type="term" value="C:membrane"/>
    <property type="evidence" value="ECO:0007669"/>
    <property type="project" value="UniProtKB-SubCell"/>
</dbReference>
<keyword evidence="2 6" id="KW-0812">Transmembrane</keyword>
<accession>A0A843W0B5</accession>
<dbReference type="InterPro" id="IPR036259">
    <property type="entry name" value="MFS_trans_sf"/>
</dbReference>
<dbReference type="SUPFAM" id="SSF103473">
    <property type="entry name" value="MFS general substrate transporter"/>
    <property type="match status" value="1"/>
</dbReference>
<feature type="non-terminal residue" evidence="7">
    <location>
        <position position="1"/>
    </location>
</feature>
<evidence type="ECO:0000313" key="7">
    <source>
        <dbReference type="EMBL" id="MQL99200.1"/>
    </source>
</evidence>
<reference evidence="7" key="1">
    <citation type="submission" date="2017-07" db="EMBL/GenBank/DDBJ databases">
        <title>Taro Niue Genome Assembly and Annotation.</title>
        <authorList>
            <person name="Atibalentja N."/>
            <person name="Keating K."/>
            <person name="Fields C.J."/>
        </authorList>
    </citation>
    <scope>NUCLEOTIDE SEQUENCE</scope>
    <source>
        <strain evidence="7">Niue_2</strain>
        <tissue evidence="7">Leaf</tissue>
    </source>
</reference>
<evidence type="ECO:0000256" key="4">
    <source>
        <dbReference type="ARBA" id="ARBA00023136"/>
    </source>
</evidence>
<dbReference type="InterPro" id="IPR045263">
    <property type="entry name" value="GLUT"/>
</dbReference>
<evidence type="ECO:0000256" key="5">
    <source>
        <dbReference type="SAM" id="MobiDB-lite"/>
    </source>
</evidence>
<evidence type="ECO:0000256" key="1">
    <source>
        <dbReference type="ARBA" id="ARBA00004370"/>
    </source>
</evidence>
<keyword evidence="4 6" id="KW-0472">Membrane</keyword>
<comment type="caution">
    <text evidence="7">The sequence shown here is derived from an EMBL/GenBank/DDBJ whole genome shotgun (WGS) entry which is preliminary data.</text>
</comment>
<feature type="region of interest" description="Disordered" evidence="5">
    <location>
        <begin position="124"/>
        <end position="150"/>
    </location>
</feature>
<evidence type="ECO:0000256" key="6">
    <source>
        <dbReference type="SAM" id="Phobius"/>
    </source>
</evidence>
<dbReference type="InterPro" id="IPR005828">
    <property type="entry name" value="MFS_sugar_transport-like"/>
</dbReference>
<proteinExistence type="predicted"/>
<dbReference type="EMBL" id="NMUH01002312">
    <property type="protein sequence ID" value="MQL99200.1"/>
    <property type="molecule type" value="Genomic_DNA"/>
</dbReference>
<feature type="transmembrane region" description="Helical" evidence="6">
    <location>
        <begin position="233"/>
        <end position="251"/>
    </location>
</feature>
<evidence type="ECO:0000313" key="8">
    <source>
        <dbReference type="Proteomes" id="UP000652761"/>
    </source>
</evidence>
<dbReference type="OrthoDB" id="6612291at2759"/>
<gene>
    <name evidence="7" type="ORF">Taro_031921</name>
</gene>
<dbReference type="Gene3D" id="1.20.1250.20">
    <property type="entry name" value="MFS general substrate transporter like domains"/>
    <property type="match status" value="2"/>
</dbReference>
<evidence type="ECO:0008006" key="9">
    <source>
        <dbReference type="Google" id="ProtNLM"/>
    </source>
</evidence>
<dbReference type="Pfam" id="PF00083">
    <property type="entry name" value="Sugar_tr"/>
    <property type="match status" value="2"/>
</dbReference>
<evidence type="ECO:0000256" key="3">
    <source>
        <dbReference type="ARBA" id="ARBA00022989"/>
    </source>
</evidence>
<name>A0A843W0B5_COLES</name>
<dbReference type="GO" id="GO:0015149">
    <property type="term" value="F:hexose transmembrane transporter activity"/>
    <property type="evidence" value="ECO:0007669"/>
    <property type="project" value="TreeGrafter"/>
</dbReference>
<protein>
    <recommendedName>
        <fullName evidence="9">Major facilitator superfamily (MFS) profile domain-containing protein</fullName>
    </recommendedName>
</protein>
<dbReference type="PANTHER" id="PTHR23503">
    <property type="entry name" value="SOLUTE CARRIER FAMILY 2"/>
    <property type="match status" value="1"/>
</dbReference>
<sequence>VGRLDEAKRVIGAIWGQSEVDSSIEEIESVVKSDGTDSQSSWLELLVEPNNKVAFIGGSLFVLQQFAGINGVLYFSSLTFQDVGISSGALASLYVGITNFAGHRTGAVGTRDGGGVGGVVQGWGGGEPHRRHYGRRPAPPASARKGAKPQLQAAGSAGKTGLCIAGGDDGTAAVATAGIVVGIRHCLNRRAGLRTAGGEAATTSLRKLVGKTGLHIAGGDDGAATIATPGRTVWHWWMAFSMFLVVFAISFPVDEQAHNNLSILGTIMYIFTFAIGAGPVTGLIIPELSSARIRAKVMGFSFSVHWVCASLMTILHTLWECASTDSKYNNVLSLDAVYQKVLIEETRREVMPVEVHSALVSNVLKAKKGSSLLLPTFIRLKMGKDSESALIVSYLIT</sequence>
<dbReference type="PANTHER" id="PTHR23503:SF103">
    <property type="entry name" value="PLASTIDIC GLUCOSE TRANSPORTER 1-RELATED"/>
    <property type="match status" value="1"/>
</dbReference>
<dbReference type="AlphaFoldDB" id="A0A843W0B5"/>
<comment type="subcellular location">
    <subcellularLocation>
        <location evidence="1">Membrane</location>
    </subcellularLocation>
</comment>
<feature type="transmembrane region" description="Helical" evidence="6">
    <location>
        <begin position="297"/>
        <end position="319"/>
    </location>
</feature>
<keyword evidence="8" id="KW-1185">Reference proteome</keyword>
<organism evidence="7 8">
    <name type="scientific">Colocasia esculenta</name>
    <name type="common">Wild taro</name>
    <name type="synonym">Arum esculentum</name>
    <dbReference type="NCBI Taxonomy" id="4460"/>
    <lineage>
        <taxon>Eukaryota</taxon>
        <taxon>Viridiplantae</taxon>
        <taxon>Streptophyta</taxon>
        <taxon>Embryophyta</taxon>
        <taxon>Tracheophyta</taxon>
        <taxon>Spermatophyta</taxon>
        <taxon>Magnoliopsida</taxon>
        <taxon>Liliopsida</taxon>
        <taxon>Araceae</taxon>
        <taxon>Aroideae</taxon>
        <taxon>Colocasieae</taxon>
        <taxon>Colocasia</taxon>
    </lineage>
</organism>